<organism evidence="2 3">
    <name type="scientific">Caulobacter vibrioides (strain NA1000 / CB15N)</name>
    <name type="common">Caulobacter crescentus</name>
    <dbReference type="NCBI Taxonomy" id="565050"/>
    <lineage>
        <taxon>Bacteria</taxon>
        <taxon>Pseudomonadati</taxon>
        <taxon>Pseudomonadota</taxon>
        <taxon>Alphaproteobacteria</taxon>
        <taxon>Caulobacterales</taxon>
        <taxon>Caulobacteraceae</taxon>
        <taxon>Caulobacter</taxon>
    </lineage>
</organism>
<dbReference type="RefSeq" id="WP_012640400.1">
    <property type="nucleotide sequence ID" value="NC_011916.1"/>
</dbReference>
<sequence>MRPPRRMPGPRSNPRTPIWQAPHDIGSSPAAPDASGPRHSPGRSVNLKHPSGVSFYRNASFEARLRLTPQDEEIRC</sequence>
<dbReference type="RefSeq" id="YP_002517521.1">
    <property type="nucleotide sequence ID" value="NC_011916.1"/>
</dbReference>
<accession>A0A0H3C948</accession>
<reference evidence="2 3" key="1">
    <citation type="journal article" date="2010" name="J. Bacteriol.">
        <title>The genetic basis of laboratory adaptation in Caulobacter crescentus.</title>
        <authorList>
            <person name="Marks M.E."/>
            <person name="Castro-Rojas C.M."/>
            <person name="Teiling C."/>
            <person name="Du L."/>
            <person name="Kapatral V."/>
            <person name="Walunas T.L."/>
            <person name="Crosson S."/>
        </authorList>
    </citation>
    <scope>NUCLEOTIDE SEQUENCE [LARGE SCALE GENOMIC DNA]</scope>
    <source>
        <strain evidence="3">NA1000 / CB15N</strain>
    </source>
</reference>
<evidence type="ECO:0000256" key="1">
    <source>
        <dbReference type="SAM" id="MobiDB-lite"/>
    </source>
</evidence>
<dbReference type="KEGG" id="ccs:CCNA_02148"/>
<proteinExistence type="predicted"/>
<protein>
    <submittedName>
        <fullName evidence="2">Uncharacterized protein</fullName>
    </submittedName>
</protein>
<feature type="region of interest" description="Disordered" evidence="1">
    <location>
        <begin position="1"/>
        <end position="51"/>
    </location>
</feature>
<dbReference type="HOGENOM" id="CLU_2647866_0_0_5"/>
<dbReference type="Proteomes" id="UP000001364">
    <property type="component" value="Chromosome"/>
</dbReference>
<dbReference type="AlphaFoldDB" id="A0A0H3C948"/>
<keyword evidence="3" id="KW-1185">Reference proteome</keyword>
<evidence type="ECO:0000313" key="2">
    <source>
        <dbReference type="EMBL" id="ACL95613.1"/>
    </source>
</evidence>
<dbReference type="EMBL" id="CP001340">
    <property type="protein sequence ID" value="ACL95613.1"/>
    <property type="molecule type" value="Genomic_DNA"/>
</dbReference>
<dbReference type="GeneID" id="7330454"/>
<gene>
    <name evidence="2" type="ordered locus">CCNA_02148</name>
</gene>
<evidence type="ECO:0000313" key="3">
    <source>
        <dbReference type="Proteomes" id="UP000001364"/>
    </source>
</evidence>
<name>A0A0H3C948_CAUVN</name>